<name>A0AAE0FYG1_9CHLO</name>
<evidence type="ECO:0008006" key="5">
    <source>
        <dbReference type="Google" id="ProtNLM"/>
    </source>
</evidence>
<feature type="transmembrane region" description="Helical" evidence="2">
    <location>
        <begin position="96"/>
        <end position="114"/>
    </location>
</feature>
<keyword evidence="2" id="KW-0472">Membrane</keyword>
<feature type="compositionally biased region" description="Basic and acidic residues" evidence="1">
    <location>
        <begin position="742"/>
        <end position="751"/>
    </location>
</feature>
<proteinExistence type="predicted"/>
<dbReference type="PANTHER" id="PTHR11319">
    <property type="entry name" value="G PROTEIN-COUPLED RECEPTOR-RELATED"/>
    <property type="match status" value="1"/>
</dbReference>
<dbReference type="AlphaFoldDB" id="A0AAE0FYG1"/>
<feature type="region of interest" description="Disordered" evidence="1">
    <location>
        <begin position="701"/>
        <end position="723"/>
    </location>
</feature>
<accession>A0AAE0FYG1</accession>
<feature type="transmembrane region" description="Helical" evidence="2">
    <location>
        <begin position="224"/>
        <end position="243"/>
    </location>
</feature>
<keyword evidence="4" id="KW-1185">Reference proteome</keyword>
<dbReference type="PANTHER" id="PTHR11319:SF35">
    <property type="entry name" value="OUTER MEMBRANE PROTEIN PMPC-RELATED"/>
    <property type="match status" value="1"/>
</dbReference>
<feature type="region of interest" description="Disordered" evidence="1">
    <location>
        <begin position="829"/>
        <end position="924"/>
    </location>
</feature>
<keyword evidence="2" id="KW-1133">Transmembrane helix</keyword>
<evidence type="ECO:0000256" key="1">
    <source>
        <dbReference type="SAM" id="MobiDB-lite"/>
    </source>
</evidence>
<feature type="transmembrane region" description="Helical" evidence="2">
    <location>
        <begin position="561"/>
        <end position="580"/>
    </location>
</feature>
<keyword evidence="2" id="KW-0812">Transmembrane</keyword>
<evidence type="ECO:0000313" key="3">
    <source>
        <dbReference type="EMBL" id="KAK3268108.1"/>
    </source>
</evidence>
<evidence type="ECO:0000256" key="2">
    <source>
        <dbReference type="SAM" id="Phobius"/>
    </source>
</evidence>
<feature type="non-terminal residue" evidence="3">
    <location>
        <position position="1"/>
    </location>
</feature>
<feature type="transmembrane region" description="Helical" evidence="2">
    <location>
        <begin position="343"/>
        <end position="363"/>
    </location>
</feature>
<evidence type="ECO:0000313" key="4">
    <source>
        <dbReference type="Proteomes" id="UP001190700"/>
    </source>
</evidence>
<protein>
    <recommendedName>
        <fullName evidence="5">TRP C-terminal domain-containing protein</fullName>
    </recommendedName>
</protein>
<feature type="transmembrane region" description="Helical" evidence="2">
    <location>
        <begin position="281"/>
        <end position="302"/>
    </location>
</feature>
<sequence>YTVEQGAWVSPGVEKCGAAKDTVEECFLRHVYECTHHVMCHSDFGRTYNALDVAKGLTLCRNGHVSTTVLCGGCEKGYIPNVYGICSKCGDWPRTMAQVVSVMACFALSVYILWETVLRTSRAKLEAHLGKDGSARQRLTSMESTETMELMSTFITIVTGYFQVIGPTWEMFGTVSGAGWEYFATPLSLVGLPLTWMLQLQCVAYNMAGSDEFGNNFSYMYVELLFKALMPWLVLLGFGAAFIRAHLRLVNTIDMAVDGYSPEETEDAELQNCELAVRKHACIASISFLLVICYPVVGMQMFEIFHCDKILNDGTPDYDKQFWLRTDRNVQCFAHDWWFPASIAQSTILVYIVGLPLIMWRILRHLYSFKKYQVVVEKKREPATPSNTQQSEEMQNWNKSVVGCVLLRRPRRHSFPPPTMELYPTYNGQVRKDKDKRRLARVHSMDCQEAADDEPWFVYAKKKDVEDVPSRSSSNNNGKQLGRLEVDGRLETVEPVLAGPRQNEHHVTKLQDTHMAFYWGRFYLGCRPELYMYSSWQLFVRVLQTAAVVVVRIIAPRYDLLYAFTIATVSLMANLALRPYQSVRANQLERACMINLVLMLFILMELRAQQEHNARSETGYAALQVFLVVSQFLLFVYIGCTMLPIARKMHRENILELREIIYCKKRMLLQTFKSLPQQMRGSLKLRLSTMKNIEFSSQLAGARSRRAGGMETQHDRPFPSRVRSAGYTISRPNLALLSDPAEDPRDLESAHGDMQTRTSKAPGKFWQIARNSMPITTASTSTQNSPDTKKQPRQLWQLAKSNIKSPSGQAPRCYHDSPAAAFKLPELHGAGRPHVQSYPATPSSAHDGSSSTQDAADMRADTKKPPRKLWQLAKTSTKKSREPQNSISKEDFTLPETAGSPPPLEPSLHHQTYTRDYLAARYPP</sequence>
<feature type="transmembrane region" description="Helical" evidence="2">
    <location>
        <begin position="621"/>
        <end position="645"/>
    </location>
</feature>
<feature type="transmembrane region" description="Helical" evidence="2">
    <location>
        <begin position="592"/>
        <end position="609"/>
    </location>
</feature>
<gene>
    <name evidence="3" type="ORF">CYMTET_23364</name>
</gene>
<comment type="caution">
    <text evidence="3">The sequence shown here is derived from an EMBL/GenBank/DDBJ whole genome shotgun (WGS) entry which is preliminary data.</text>
</comment>
<dbReference type="Proteomes" id="UP001190700">
    <property type="component" value="Unassembled WGS sequence"/>
</dbReference>
<organism evidence="3 4">
    <name type="scientific">Cymbomonas tetramitiformis</name>
    <dbReference type="NCBI Taxonomy" id="36881"/>
    <lineage>
        <taxon>Eukaryota</taxon>
        <taxon>Viridiplantae</taxon>
        <taxon>Chlorophyta</taxon>
        <taxon>Pyramimonadophyceae</taxon>
        <taxon>Pyramimonadales</taxon>
        <taxon>Pyramimonadaceae</taxon>
        <taxon>Cymbomonas</taxon>
    </lineage>
</organism>
<dbReference type="EMBL" id="LGRX02012017">
    <property type="protein sequence ID" value="KAK3268108.1"/>
    <property type="molecule type" value="Genomic_DNA"/>
</dbReference>
<feature type="region of interest" description="Disordered" evidence="1">
    <location>
        <begin position="737"/>
        <end position="763"/>
    </location>
</feature>
<reference evidence="3 4" key="1">
    <citation type="journal article" date="2015" name="Genome Biol. Evol.">
        <title>Comparative Genomics of a Bacterivorous Green Alga Reveals Evolutionary Causalities and Consequences of Phago-Mixotrophic Mode of Nutrition.</title>
        <authorList>
            <person name="Burns J.A."/>
            <person name="Paasch A."/>
            <person name="Narechania A."/>
            <person name="Kim E."/>
        </authorList>
    </citation>
    <scope>NUCLEOTIDE SEQUENCE [LARGE SCALE GENOMIC DNA]</scope>
    <source>
        <strain evidence="3 4">PLY_AMNH</strain>
    </source>
</reference>
<feature type="compositionally biased region" description="Polar residues" evidence="1">
    <location>
        <begin position="838"/>
        <end position="854"/>
    </location>
</feature>